<evidence type="ECO:0000313" key="1">
    <source>
        <dbReference type="EMBL" id="KAI4460603.1"/>
    </source>
</evidence>
<comment type="caution">
    <text evidence="1">The sequence shown here is derived from an EMBL/GenBank/DDBJ whole genome shotgun (WGS) entry which is preliminary data.</text>
</comment>
<dbReference type="Proteomes" id="UP001056778">
    <property type="component" value="Chromosome 5"/>
</dbReference>
<sequence length="2963" mass="319584">MLASTDSKYLVLPSGELHIKDVGPEDGYKSYQCRTKHRLTGETRLSATKGRLVITEPIGSVKPKFPAVDNLRGFIAGNKRAVTLLCPGQGYPVPTYRYEPMGKVRPNVAKQLPLDNILVGSKLALLCPAQSYPAPIYRTSRYYQTQINNCRQIPRYRILVWRICDTPMSSSSLPGAVTKGELIRSIFALVEPIGLTPPRLPPKSKLDAVSGEAGQTLVLPCDAQSNPVPKFSWLKDGRPLDHSEAILRIESVRKEDKGMYQCFIRNDQESAEASAELKLGGRFDPPLIRQSFGEETLQPGSSVFLKCVAGGNPTPEITWELDGRRLSNNDRYQIGQYVTVNGDVVSHLNVSQIQTNDGGLYRCIASSKVGAVEHAAKINVYGSPYVRPMEKQAIVAGGTLIVHCPVAGYPIESIVWERASYTCVAKSPEGFVAKNTLEVQVMAFARITTANVSVVPPQILPFDFGENPINEGDLASVQCVVTKGAVPIKIGWQFRGELVHNSNGISLMQINPKISSLSIDSVNADHAGNYTCIAENSAGKVSHTAELNVIVVPQISPFNFKESVDSGETVSVQCTVSKGDLPLNITWQLNNRTIEKDDGITVMTMKRFSTLNIDSVQDVHTGEYTCTAQNLAGQAVYSARLNVNVPPQILHFDFGEDSVNEGEGVSIQCTVSKGDYPLNITWTQNSFPINSGKGIVVNRVSKRVSTLSIDSVQANHVGNYTCVAGNKAAVVEYTAVLSVKVPPQIAHFDFGKDSIDAGEGVSTQCTASKGDYPLNITWLLNSKPISPNEGIFINRASKRVSTLIIDNVQANHAGNYTCLVGNMAAVEEYTATLSINVPPHIIPFDFGNDALNAGDSTSLYCTVNKGDNPVNIEWFLNGRPVAGIDGINVDHYKKKVSNLNIESVQAEHSGKYTCRATNWAGSAYYATVLVVNVPPHITPIDIEGSINSGDSVTLYCTVNKGDNPIFIEWFLNSQPVGFINGITVNPVGKKVSVLSIDAVQAEHSGKYTCKATNWAGSAYYTTKLIINVSPHITPFDFGNDDVNVGDSASLMCNVIKGDNPVQIRWFFKQEPIKAKQGVTIGRMGSRASSLTIDSVLAEHSGEYTCMASNLAGSANFSAQLAVNVPPHVTPFDFGGEPLNAGESASAMCTINKGDHPISIEWFLNGRPISHNANGVTFVDLGKKRSVLKIDLVDAEHSGKYTCRATNWAGSAYYTTELLINVPPHITPFDFGVQIPNAGEPVSTMCLVNKGDHPITTQWYVNGKPLESLQGISILNLGKQGSVLSISSVDADHSGKYTCKATNWAGSAYYAAVLAINVPPHIVPFEFTENPVNSGETASVQCTVVKGDTPIQIRWFLNGEDVTNILGITTGKIGKRVSSLTVDNVDASNAGSYTCMATNLAGSANFTTVLSTICDHIIVIHYFTVPPHISPFDFGRSSLNAGQSATVMCTVNAGDYPISIEWFLNGKPIQQIDGISLINLGEQGGVLTIRSVRAEHSGKYTCRATNWAGSAYYVAKLSVNVPPHIPPFFFTEESVNTGDTASVQCTAAKGDIPLQLTWVLNGKPIDKINGISTNRFGKRISTLSVDSVEAYHAGAYTCQAKNKAGSTNYTAHLAVNVPPHISPFDFGRPTLNQGEPVTVVCTAHLGDHPVYIDWFLNSKPIAEIEGVSSINLGKQGSVLTIPSIQAGHSGKYTCKATNWAGSAYYAAKLLVNVPPHISPFDFTEESVNSGDTASVQCTVSKGDIPLQMIWFLNGEPAQNVAGITTNRIGKRISSLSIDSVDASHAGIYTCQARNKAGTANYTADLAVNVTPQITPFTFAQDSMNVGDTGSLTCTIIKGDNPVKINWLHNGRLIKDETGISVMLMGKRISTLTIDSIQAQHSGEYSCLASNLAGSDKFSVNLAVNVPPHITPFDFGRETLNAGVSTSLYCMLNQGDHPVSFDWFLNGKPIKNLQGVLITDFGTKSSILNIDSVQEEHSGRYTCRATNWAGSAMYTAKLIVKVPPHITPFDFGEEALNEGESTSLTCTLNKGDHPITIEWFLDGKPIQTVEGVSVANFGKKTSVLNIDSVQASHNGRYTCRATNWAGAAYFTAKLAVNVPPHISPFDFGTKTKNAGDSISVLCTIDKGDHPIRMEWYLNGKPIYEMYGISVSQFGKKSSILNIDSIKAEHSGKYTCKATNLAGSAYYAAKLAVNVPPQILPFEFGEQQLNTGDIGSATCAVNKGDLPLMISWSLNGQPIRNMEGITINLINRRTSYLSIDHVTAEHSGQFVCHAKNIAGETQYSAVLRVNVPPHISHFDFGSDAKNAGDSASIYCTIDKGDHPVQIEWFLNGKPIFDYDGITIGRFGKKISILSIDSIKEEHSGRYTCKATNFAGSAFYSTGLAINVPPHITPFDFGSDAKNAGESTSLYCTVDKGDHPVQLEWFFNGKPIVDISGVLATQFGRKSSILNIESVHAEHTGKYICKATNWAGSAYYTAQLEVNVPPQILHFDFGNDVVNSGEMAIVNCAVTKGDFPLTISWSLENRTINQLEGISITNTNKRVSQLAIDSVGAQHAGTYTCHAKNPAGSTEYSAVLRVNVAPQVLPFEFGAEEMNSGDTVSVACSVYKGDLPLHITWLLNGKHALDYQGITVNLVNKKLSTLTIDSVDAIHAGQYTCLAKNLAGESSFTKNLTVNVPPQILPFEFGEEQLNTGDMVSATCTVNKGDLPVMISWSLNGQPLPNADGISISSISRRASYLSIDHITAEHSGQFVCHAKNLAGEIQYSAVLRVNVAPHITPFEFEGQSNTGDSVQLTCYVGKGDLPLNISWKLNGVRVSPNDGVSIIPIGGRTSLLTIPAIQPRNAGEYTCYASNTAGSATHTATLYINVQPSIAPFEFGVEAVNSGEMVSVLCTVNKGDFPINITWNLNGRSVGSYSGISIMRTNNRISQLSIDSVQEEHAGIYECVSGNLAGIAKHSAYLKVNGTHTY</sequence>
<name>A0ACB9T198_HOLOL</name>
<gene>
    <name evidence="1" type="ORF">MML48_5g00009464</name>
</gene>
<organism evidence="1 2">
    <name type="scientific">Holotrichia oblita</name>
    <name type="common">Chafer beetle</name>
    <dbReference type="NCBI Taxonomy" id="644536"/>
    <lineage>
        <taxon>Eukaryota</taxon>
        <taxon>Metazoa</taxon>
        <taxon>Ecdysozoa</taxon>
        <taxon>Arthropoda</taxon>
        <taxon>Hexapoda</taxon>
        <taxon>Insecta</taxon>
        <taxon>Pterygota</taxon>
        <taxon>Neoptera</taxon>
        <taxon>Endopterygota</taxon>
        <taxon>Coleoptera</taxon>
        <taxon>Polyphaga</taxon>
        <taxon>Scarabaeiformia</taxon>
        <taxon>Scarabaeidae</taxon>
        <taxon>Melolonthinae</taxon>
        <taxon>Holotrichia</taxon>
    </lineage>
</organism>
<proteinExistence type="predicted"/>
<evidence type="ECO:0000313" key="2">
    <source>
        <dbReference type="Proteomes" id="UP001056778"/>
    </source>
</evidence>
<keyword evidence="2" id="KW-1185">Reference proteome</keyword>
<accession>A0ACB9T198</accession>
<reference evidence="1" key="1">
    <citation type="submission" date="2022-04" db="EMBL/GenBank/DDBJ databases">
        <title>Chromosome-scale genome assembly of Holotrichia oblita Faldermann.</title>
        <authorList>
            <person name="Rongchong L."/>
        </authorList>
    </citation>
    <scope>NUCLEOTIDE SEQUENCE</scope>
    <source>
        <strain evidence="1">81SQS9</strain>
    </source>
</reference>
<dbReference type="EMBL" id="CM043019">
    <property type="protein sequence ID" value="KAI4460603.1"/>
    <property type="molecule type" value="Genomic_DNA"/>
</dbReference>
<protein>
    <submittedName>
        <fullName evidence="1">Basigin related</fullName>
    </submittedName>
</protein>